<dbReference type="GO" id="GO:0006516">
    <property type="term" value="P:glycoprotein catabolic process"/>
    <property type="evidence" value="ECO:0007669"/>
    <property type="project" value="TreeGrafter"/>
</dbReference>
<evidence type="ECO:0000256" key="3">
    <source>
        <dbReference type="ARBA" id="ARBA00022801"/>
    </source>
</evidence>
<dbReference type="InterPro" id="IPR041625">
    <property type="entry name" value="Beta-mannosidase_Ig"/>
</dbReference>
<evidence type="ECO:0000256" key="5">
    <source>
        <dbReference type="ARBA" id="ARBA00023295"/>
    </source>
</evidence>
<sequence>MTGPAHMDLLHDARWRCLGVDSGTVVHPDELPQDGRWLPVRIPGTAAGAIRDADGAAAARASSPDSSDWWFVTDVEVSGHGPWYLTFDGLATLADVWVDGTLVATSESMFVPFTVVLDHLSSTTRIAIRCASLDAALRERRPRGRWRSSLVSAQGLRWFRTTMLGRAPVYGGAPAPVGPWRPVRLVGSGEPVVLECAIRTALHGSEGIADIDLVLAGAVVSEAVVDIEGATAHARPDYGSDGTAHVRMQVTLPEVRRWWPHTYGDPNLYAAHVLLNGHRIELGRIGFRSVEQVPGDGFGLRVNDVDVFCRGLVWTPTDPIALNDPAGTRRILERCVSAGVDTIRIPGTLVYEDDEFYSACAELGIMVWQDVMLATTDPPDDPHVRSLLEGEVRALSRRCAGNPALVVLCGGSETEQQPAMLGLTGVPIAALDDWLPEIVDREWPGAVWVSSSPSAPPGSDTLPIAVGSGVAHYFGVGGYRRPIGDVRVAGVRFAAECLAFSIPPSDTAIEAEFGSVNVAGHHPRWKAAVPRDNGAPWDFEDVRDHYVRTIFGVDPSEVRWADPARYLALGRAAMCEAYTEVLQYWRRAGSGCRGALILSARDLQPGAGWGVLDADGNPKAPWWVLARVFAPVTVLLTDDGLDGLRVDAINDTADVLDVTLQVQAHTPSGAVPVDVSLPLCLDPHETRVFSWAALTGGFTDVNFAYRFGPRTFETATARLVDHAGAVLSESVHLVGGPARAVERGTGLDATARPVPDGWSVQVRTEAAAHYVHLDVTGGDLQDSWFHLPPGGSRTIAVRAWDPDSALSGRVGALNSATSAPIRVLPASDGHEVRR</sequence>
<feature type="domain" description="Beta-mannosidase-like galactose-binding" evidence="7">
    <location>
        <begin position="37"/>
        <end position="181"/>
    </location>
</feature>
<dbReference type="EMBL" id="UGVI01000001">
    <property type="protein sequence ID" value="SUE15800.1"/>
    <property type="molecule type" value="Genomic_DNA"/>
</dbReference>
<dbReference type="Gene3D" id="2.60.120.260">
    <property type="entry name" value="Galactose-binding domain-like"/>
    <property type="match status" value="1"/>
</dbReference>
<dbReference type="InterPro" id="IPR008979">
    <property type="entry name" value="Galactose-bd-like_sf"/>
</dbReference>
<organism evidence="8 9">
    <name type="scientific">Rhodococcus gordoniae</name>
    <dbReference type="NCBI Taxonomy" id="223392"/>
    <lineage>
        <taxon>Bacteria</taxon>
        <taxon>Bacillati</taxon>
        <taxon>Actinomycetota</taxon>
        <taxon>Actinomycetes</taxon>
        <taxon>Mycobacteriales</taxon>
        <taxon>Nocardiaceae</taxon>
        <taxon>Rhodococcus</taxon>
    </lineage>
</organism>
<dbReference type="EC" id="3.2.1.25" evidence="2"/>
<keyword evidence="5 8" id="KW-0326">Glycosidase</keyword>
<dbReference type="PANTHER" id="PTHR43730:SF1">
    <property type="entry name" value="BETA-MANNOSIDASE"/>
    <property type="match status" value="1"/>
</dbReference>
<proteinExistence type="predicted"/>
<dbReference type="SUPFAM" id="SSF51445">
    <property type="entry name" value="(Trans)glycosidases"/>
    <property type="match status" value="1"/>
</dbReference>
<dbReference type="Proteomes" id="UP000254569">
    <property type="component" value="Unassembled WGS sequence"/>
</dbReference>
<keyword evidence="4" id="KW-0325">Glycoprotein</keyword>
<gene>
    <name evidence="8" type="ORF">NCTC13296_02664</name>
</gene>
<evidence type="ECO:0000256" key="4">
    <source>
        <dbReference type="ARBA" id="ARBA00023180"/>
    </source>
</evidence>
<dbReference type="InterPro" id="IPR054593">
    <property type="entry name" value="Beta-mannosidase-like_N2"/>
</dbReference>
<dbReference type="SUPFAM" id="SSF49785">
    <property type="entry name" value="Galactose-binding domain-like"/>
    <property type="match status" value="1"/>
</dbReference>
<reference evidence="8 9" key="1">
    <citation type="submission" date="2018-06" db="EMBL/GenBank/DDBJ databases">
        <authorList>
            <consortium name="Pathogen Informatics"/>
            <person name="Doyle S."/>
        </authorList>
    </citation>
    <scope>NUCLEOTIDE SEQUENCE [LARGE SCALE GENOMIC DNA]</scope>
    <source>
        <strain evidence="8 9">NCTC13296</strain>
    </source>
</reference>
<dbReference type="AlphaFoldDB" id="A0A379M0H4"/>
<protein>
    <recommendedName>
        <fullName evidence="2">beta-mannosidase</fullName>
        <ecNumber evidence="2">3.2.1.25</ecNumber>
    </recommendedName>
</protein>
<evidence type="ECO:0000313" key="9">
    <source>
        <dbReference type="Proteomes" id="UP000254569"/>
    </source>
</evidence>
<evidence type="ECO:0000256" key="1">
    <source>
        <dbReference type="ARBA" id="ARBA00000829"/>
    </source>
</evidence>
<keyword evidence="3 8" id="KW-0378">Hydrolase</keyword>
<feature type="domain" description="Beta-mannosidase Ig-fold" evidence="6">
    <location>
        <begin position="747"/>
        <end position="804"/>
    </location>
</feature>
<dbReference type="InterPro" id="IPR050887">
    <property type="entry name" value="Beta-mannosidase_GH2"/>
</dbReference>
<evidence type="ECO:0000313" key="8">
    <source>
        <dbReference type="EMBL" id="SUE15800.1"/>
    </source>
</evidence>
<dbReference type="OrthoDB" id="9758603at2"/>
<dbReference type="Gene3D" id="2.60.40.10">
    <property type="entry name" value="Immunoglobulins"/>
    <property type="match status" value="1"/>
</dbReference>
<dbReference type="Pfam" id="PF17753">
    <property type="entry name" value="Ig_mannosidase"/>
    <property type="match status" value="1"/>
</dbReference>
<dbReference type="InterPro" id="IPR013783">
    <property type="entry name" value="Ig-like_fold"/>
</dbReference>
<accession>A0A379M0H4</accession>
<dbReference type="PANTHER" id="PTHR43730">
    <property type="entry name" value="BETA-MANNOSIDASE"/>
    <property type="match status" value="1"/>
</dbReference>
<evidence type="ECO:0000256" key="2">
    <source>
        <dbReference type="ARBA" id="ARBA00012754"/>
    </source>
</evidence>
<comment type="catalytic activity">
    <reaction evidence="1">
        <text>Hydrolysis of terminal, non-reducing beta-D-mannose residues in beta-D-mannosides.</text>
        <dbReference type="EC" id="3.2.1.25"/>
    </reaction>
</comment>
<dbReference type="GO" id="GO:0005975">
    <property type="term" value="P:carbohydrate metabolic process"/>
    <property type="evidence" value="ECO:0007669"/>
    <property type="project" value="UniProtKB-ARBA"/>
</dbReference>
<dbReference type="InterPro" id="IPR017853">
    <property type="entry name" value="GH"/>
</dbReference>
<keyword evidence="9" id="KW-1185">Reference proteome</keyword>
<dbReference type="Pfam" id="PF22666">
    <property type="entry name" value="Glyco_hydro_2_N2"/>
    <property type="match status" value="1"/>
</dbReference>
<dbReference type="InterPro" id="IPR036156">
    <property type="entry name" value="Beta-gal/glucu_dom_sf"/>
</dbReference>
<evidence type="ECO:0000259" key="6">
    <source>
        <dbReference type="Pfam" id="PF17753"/>
    </source>
</evidence>
<evidence type="ECO:0000259" key="7">
    <source>
        <dbReference type="Pfam" id="PF22666"/>
    </source>
</evidence>
<dbReference type="SUPFAM" id="SSF49303">
    <property type="entry name" value="beta-Galactosidase/glucuronidase domain"/>
    <property type="match status" value="2"/>
</dbReference>
<dbReference type="Gene3D" id="3.20.20.80">
    <property type="entry name" value="Glycosidases"/>
    <property type="match status" value="1"/>
</dbReference>
<name>A0A379M0H4_9NOCA</name>
<dbReference type="GO" id="GO:0004567">
    <property type="term" value="F:beta-mannosidase activity"/>
    <property type="evidence" value="ECO:0007669"/>
    <property type="project" value="UniProtKB-EC"/>
</dbReference>